<proteinExistence type="inferred from homology"/>
<protein>
    <submittedName>
        <fullName evidence="5">DUF4373 domain-containing protein</fullName>
    </submittedName>
</protein>
<evidence type="ECO:0000313" key="5">
    <source>
        <dbReference type="EMBL" id="MDA3732356.1"/>
    </source>
</evidence>
<dbReference type="NCBIfam" id="TIGR01446">
    <property type="entry name" value="DnaD_dom"/>
    <property type="match status" value="1"/>
</dbReference>
<evidence type="ECO:0000256" key="2">
    <source>
        <dbReference type="SAM" id="MobiDB-lite"/>
    </source>
</evidence>
<feature type="compositionally biased region" description="Basic and acidic residues" evidence="2">
    <location>
        <begin position="284"/>
        <end position="295"/>
    </location>
</feature>
<sequence>MARPKKDGLEYFPLDVAAGKDDELELVESEHGLVGFAIFIKLLQSIYKSGYYLEWTKKEQLIFSKRVNAAETIVNAVITSCLEWGLFNQQMYDKYKILTSHGIQQRFIFAIGRRSAMEIYEEYLLLTKNEVSATKTLVIVTKTEVNASSNPQSKVKKIESKKKEKESSSDEDTAATNIKRIATMLESTFGRMPSQYEIEMLTSYIEDGMEIELIEKSLTETIENGVRNLKYTKSILERCTKEKILTLNQYIADQELKKEQKKVKGNGANNTGPNTEDSEPVEDEFAKYAEQHGIQ</sequence>
<dbReference type="EMBL" id="JAQIFT010000047">
    <property type="protein sequence ID" value="MDA3732356.1"/>
    <property type="molecule type" value="Genomic_DNA"/>
</dbReference>
<reference evidence="5" key="1">
    <citation type="journal article" date="2023" name="Int. J. Syst. Evol. Microbiol.">
        <title>&lt;i&gt;Holtiella tumoricola&lt;/i&gt; gen. nov. sp. nov., isolated from a human clinical sample.</title>
        <authorList>
            <person name="Allen-Vercoe E."/>
            <person name="Daigneault M.C."/>
            <person name="Vancuren S.J."/>
            <person name="Cochrane K."/>
            <person name="O'Neal L.L."/>
            <person name="Sankaranarayanan K."/>
            <person name="Lawson P.A."/>
        </authorList>
    </citation>
    <scope>NUCLEOTIDE SEQUENCE</scope>
    <source>
        <strain evidence="5">CC70A</strain>
    </source>
</reference>
<dbReference type="AlphaFoldDB" id="A0AA42DPF3"/>
<evidence type="ECO:0000259" key="4">
    <source>
        <dbReference type="Pfam" id="PF14297"/>
    </source>
</evidence>
<dbReference type="PANTHER" id="PTHR39196:SF1">
    <property type="entry name" value="PRIMOSOME, DNAD SUBUNIT"/>
    <property type="match status" value="1"/>
</dbReference>
<gene>
    <name evidence="5" type="ORF">PBV87_12745</name>
</gene>
<dbReference type="RefSeq" id="WP_271012536.1">
    <property type="nucleotide sequence ID" value="NZ_JAQIFT010000047.1"/>
</dbReference>
<dbReference type="InterPro" id="IPR034829">
    <property type="entry name" value="DnaD-like_sf"/>
</dbReference>
<evidence type="ECO:0000313" key="6">
    <source>
        <dbReference type="Proteomes" id="UP001169242"/>
    </source>
</evidence>
<dbReference type="Gene3D" id="1.10.10.630">
    <property type="entry name" value="DnaD domain-like"/>
    <property type="match status" value="1"/>
</dbReference>
<dbReference type="SUPFAM" id="SSF158499">
    <property type="entry name" value="DnaD domain-like"/>
    <property type="match status" value="1"/>
</dbReference>
<feature type="domain" description="Lin1244/Lin1753-like N-terminal" evidence="4">
    <location>
        <begin position="11"/>
        <end position="103"/>
    </location>
</feature>
<accession>A0AA42DPF3</accession>
<dbReference type="Proteomes" id="UP001169242">
    <property type="component" value="Unassembled WGS sequence"/>
</dbReference>
<feature type="compositionally biased region" description="Basic and acidic residues" evidence="2">
    <location>
        <begin position="156"/>
        <end position="168"/>
    </location>
</feature>
<dbReference type="PANTHER" id="PTHR39196">
    <property type="entry name" value="PRIMOSOME, DNAD SUBUNIT"/>
    <property type="match status" value="1"/>
</dbReference>
<name>A0AA42DPF3_9FIRM</name>
<organism evidence="5 6">
    <name type="scientific">Holtiella tumoricola</name>
    <dbReference type="NCBI Taxonomy" id="3018743"/>
    <lineage>
        <taxon>Bacteria</taxon>
        <taxon>Bacillati</taxon>
        <taxon>Bacillota</taxon>
        <taxon>Clostridia</taxon>
        <taxon>Lachnospirales</taxon>
        <taxon>Cellulosilyticaceae</taxon>
        <taxon>Holtiella</taxon>
    </lineage>
</organism>
<evidence type="ECO:0000259" key="3">
    <source>
        <dbReference type="Pfam" id="PF07261"/>
    </source>
</evidence>
<dbReference type="Pfam" id="PF14297">
    <property type="entry name" value="Lin1244_N"/>
    <property type="match status" value="1"/>
</dbReference>
<keyword evidence="6" id="KW-1185">Reference proteome</keyword>
<dbReference type="InterPro" id="IPR006343">
    <property type="entry name" value="DnaB/C_C"/>
</dbReference>
<dbReference type="Pfam" id="PF07261">
    <property type="entry name" value="DnaB_2"/>
    <property type="match status" value="1"/>
</dbReference>
<comment type="caution">
    <text evidence="5">The sequence shown here is derived from an EMBL/GenBank/DDBJ whole genome shotgun (WGS) entry which is preliminary data.</text>
</comment>
<feature type="region of interest" description="Disordered" evidence="2">
    <location>
        <begin position="259"/>
        <end position="295"/>
    </location>
</feature>
<feature type="domain" description="DnaB/C C-terminal" evidence="3">
    <location>
        <begin position="184"/>
        <end position="252"/>
    </location>
</feature>
<comment type="similarity">
    <text evidence="1">Belongs to the DnaB/DnaD family.</text>
</comment>
<evidence type="ECO:0000256" key="1">
    <source>
        <dbReference type="ARBA" id="ARBA00093462"/>
    </source>
</evidence>
<feature type="region of interest" description="Disordered" evidence="2">
    <location>
        <begin position="150"/>
        <end position="175"/>
    </location>
</feature>
<dbReference type="InterPro" id="IPR025400">
    <property type="entry name" value="Lin1244/Lin1753-like_N"/>
</dbReference>